<dbReference type="Gene3D" id="3.10.50.10">
    <property type="match status" value="1"/>
</dbReference>
<dbReference type="SUPFAM" id="SSF54556">
    <property type="entry name" value="Chitinase insertion domain"/>
    <property type="match status" value="1"/>
</dbReference>
<dbReference type="InterPro" id="IPR017853">
    <property type="entry name" value="GH"/>
</dbReference>
<evidence type="ECO:0000256" key="5">
    <source>
        <dbReference type="ARBA" id="ARBA00023295"/>
    </source>
</evidence>
<accession>A0A7N2KTV0</accession>
<dbReference type="PROSITE" id="PS51910">
    <property type="entry name" value="GH18_2"/>
    <property type="match status" value="1"/>
</dbReference>
<dbReference type="Proteomes" id="UP000594261">
    <property type="component" value="Chromosome 2"/>
</dbReference>
<evidence type="ECO:0000256" key="3">
    <source>
        <dbReference type="ARBA" id="ARBA00022801"/>
    </source>
</evidence>
<feature type="compositionally biased region" description="Polar residues" evidence="7">
    <location>
        <begin position="29"/>
        <end position="41"/>
    </location>
</feature>
<dbReference type="GO" id="GO:0008061">
    <property type="term" value="F:chitin binding"/>
    <property type="evidence" value="ECO:0007669"/>
    <property type="project" value="InterPro"/>
</dbReference>
<evidence type="ECO:0000256" key="6">
    <source>
        <dbReference type="RuleBase" id="RU000489"/>
    </source>
</evidence>
<sequence length="407" mass="45114">MPPKIPAPHHNSPVPTSSSCRPGSGPKQEPTSPKQELTSPSYHPGPGPKQEPISPSYHPGPGPKQEHTSPSSPIMPYPRAPAPKSSPLKPVSPTLSPVPYPSKWIKAAYWPSSDSFPVSSINTSYFTHIYHAFLLLDPTTYKLNVSQFDQIKIPQFIGTLHAKTPLVKTLLSIGGGASDPTVFSKMVSSDATRKIFIKSTIEIARKYGFDGVDLDWEFPVNDTDMFNLGLLYKQWHEALVNEALICGKPRLLLMSAVYFASKFIFGEPQPYSYPIQAIHKYLDWVSPMCFDYHGKGDKLTGERSALYDPKSNITTYFGIGSWIQAGVPSHKLVMGPPLYGNTWKLQDLEVNGIRAPAIGVGPGVDGVLDYYQILDFNNKNKTTIVFDTETMSYYSYVGDYWIGYDDV</sequence>
<dbReference type="GO" id="GO:0004568">
    <property type="term" value="F:chitinase activity"/>
    <property type="evidence" value="ECO:0007669"/>
    <property type="project" value="TreeGrafter"/>
</dbReference>
<evidence type="ECO:0000313" key="9">
    <source>
        <dbReference type="EnsemblPlants" id="QL02p019804:mrna"/>
    </source>
</evidence>
<dbReference type="CDD" id="cd02879">
    <property type="entry name" value="GH18_plant_chitinase_class_V"/>
    <property type="match status" value="1"/>
</dbReference>
<dbReference type="PANTHER" id="PTHR11177">
    <property type="entry name" value="CHITINASE"/>
    <property type="match status" value="1"/>
</dbReference>
<evidence type="ECO:0000256" key="2">
    <source>
        <dbReference type="ARBA" id="ARBA00022729"/>
    </source>
</evidence>
<dbReference type="InterPro" id="IPR050314">
    <property type="entry name" value="Glycosyl_Hydrlase_18"/>
</dbReference>
<dbReference type="InterPro" id="IPR001223">
    <property type="entry name" value="Glyco_hydro18_cat"/>
</dbReference>
<feature type="domain" description="GH18" evidence="8">
    <location>
        <begin position="104"/>
        <end position="407"/>
    </location>
</feature>
<proteinExistence type="inferred from homology"/>
<evidence type="ECO:0000256" key="1">
    <source>
        <dbReference type="ARBA" id="ARBA00008682"/>
    </source>
</evidence>
<dbReference type="Gramene" id="QL02p019804:mrna">
    <property type="protein sequence ID" value="QL02p019804:mrna"/>
    <property type="gene ID" value="QL02p019804"/>
</dbReference>
<dbReference type="Pfam" id="PF00704">
    <property type="entry name" value="Glyco_hydro_18"/>
    <property type="match status" value="1"/>
</dbReference>
<evidence type="ECO:0000313" key="10">
    <source>
        <dbReference type="Proteomes" id="UP000594261"/>
    </source>
</evidence>
<dbReference type="PROSITE" id="PS51257">
    <property type="entry name" value="PROKAR_LIPOPROTEIN"/>
    <property type="match status" value="1"/>
</dbReference>
<dbReference type="InterPro" id="IPR029070">
    <property type="entry name" value="Chitinase_insertion_sf"/>
</dbReference>
<evidence type="ECO:0000256" key="7">
    <source>
        <dbReference type="SAM" id="MobiDB-lite"/>
    </source>
</evidence>
<evidence type="ECO:0000256" key="4">
    <source>
        <dbReference type="ARBA" id="ARBA00023180"/>
    </source>
</evidence>
<dbReference type="SMART" id="SM00636">
    <property type="entry name" value="Glyco_18"/>
    <property type="match status" value="1"/>
</dbReference>
<dbReference type="PROSITE" id="PS01095">
    <property type="entry name" value="GH18_1"/>
    <property type="match status" value="1"/>
</dbReference>
<dbReference type="OMA" id="YTETTWI"/>
<keyword evidence="3 6" id="KW-0378">Hydrolase</keyword>
<keyword evidence="10" id="KW-1185">Reference proteome</keyword>
<dbReference type="PRINTS" id="PR01217">
    <property type="entry name" value="PRICHEXTENSN"/>
</dbReference>
<reference evidence="10" key="1">
    <citation type="journal article" date="2016" name="G3 (Bethesda)">
        <title>First Draft Assembly and Annotation of the Genome of a California Endemic Oak Quercus lobata Nee (Fagaceae).</title>
        <authorList>
            <person name="Sork V.L."/>
            <person name="Fitz-Gibbon S.T."/>
            <person name="Puiu D."/>
            <person name="Crepeau M."/>
            <person name="Gugger P.F."/>
            <person name="Sherman R."/>
            <person name="Stevens K."/>
            <person name="Langley C.H."/>
            <person name="Pellegrini M."/>
            <person name="Salzberg S.L."/>
        </authorList>
    </citation>
    <scope>NUCLEOTIDE SEQUENCE [LARGE SCALE GENOMIC DNA]</scope>
    <source>
        <strain evidence="10">cv. SW786</strain>
    </source>
</reference>
<dbReference type="InParanoid" id="A0A7N2KTV0"/>
<dbReference type="EnsemblPlants" id="QL02p019804:mrna">
    <property type="protein sequence ID" value="QL02p019804:mrna"/>
    <property type="gene ID" value="QL02p019804"/>
</dbReference>
<dbReference type="PANTHER" id="PTHR11177:SF317">
    <property type="entry name" value="CHITINASE 12-RELATED"/>
    <property type="match status" value="1"/>
</dbReference>
<dbReference type="SUPFAM" id="SSF51445">
    <property type="entry name" value="(Trans)glycosidases"/>
    <property type="match status" value="1"/>
</dbReference>
<dbReference type="GO" id="GO:0005975">
    <property type="term" value="P:carbohydrate metabolic process"/>
    <property type="evidence" value="ECO:0007669"/>
    <property type="project" value="InterPro"/>
</dbReference>
<dbReference type="InterPro" id="IPR001579">
    <property type="entry name" value="Glyco_hydro_18_chit_AS"/>
</dbReference>
<reference evidence="9" key="2">
    <citation type="submission" date="2021-01" db="UniProtKB">
        <authorList>
            <consortium name="EnsemblPlants"/>
        </authorList>
    </citation>
    <scope>IDENTIFICATION</scope>
</reference>
<evidence type="ECO:0000259" key="8">
    <source>
        <dbReference type="PROSITE" id="PS51910"/>
    </source>
</evidence>
<dbReference type="GO" id="GO:0005576">
    <property type="term" value="C:extracellular region"/>
    <property type="evidence" value="ECO:0007669"/>
    <property type="project" value="TreeGrafter"/>
</dbReference>
<keyword evidence="4" id="KW-0325">Glycoprotein</keyword>
<dbReference type="FunFam" id="3.10.50.10:FF:000003">
    <property type="entry name" value="Class V chitinase CHIT5b"/>
    <property type="match status" value="1"/>
</dbReference>
<protein>
    <recommendedName>
        <fullName evidence="8">GH18 domain-containing protein</fullName>
    </recommendedName>
</protein>
<dbReference type="AlphaFoldDB" id="A0A7N2KTV0"/>
<feature type="region of interest" description="Disordered" evidence="7">
    <location>
        <begin position="1"/>
        <end position="95"/>
    </location>
</feature>
<keyword evidence="5 6" id="KW-0326">Glycosidase</keyword>
<dbReference type="InterPro" id="IPR011583">
    <property type="entry name" value="Chitinase_II/V-like_cat"/>
</dbReference>
<dbReference type="Gene3D" id="3.20.20.80">
    <property type="entry name" value="Glycosidases"/>
    <property type="match status" value="1"/>
</dbReference>
<name>A0A7N2KTV0_QUELO</name>
<comment type="similarity">
    <text evidence="1">Belongs to the glycosyl hydrolase 18 family. Chitinase class V subfamily.</text>
</comment>
<organism evidence="9 10">
    <name type="scientific">Quercus lobata</name>
    <name type="common">Valley oak</name>
    <dbReference type="NCBI Taxonomy" id="97700"/>
    <lineage>
        <taxon>Eukaryota</taxon>
        <taxon>Viridiplantae</taxon>
        <taxon>Streptophyta</taxon>
        <taxon>Embryophyta</taxon>
        <taxon>Tracheophyta</taxon>
        <taxon>Spermatophyta</taxon>
        <taxon>Magnoliopsida</taxon>
        <taxon>eudicotyledons</taxon>
        <taxon>Gunneridae</taxon>
        <taxon>Pentapetalae</taxon>
        <taxon>rosids</taxon>
        <taxon>fabids</taxon>
        <taxon>Fagales</taxon>
        <taxon>Fagaceae</taxon>
        <taxon>Quercus</taxon>
    </lineage>
</organism>
<keyword evidence="2" id="KW-0732">Signal</keyword>
<dbReference type="GO" id="GO:0006032">
    <property type="term" value="P:chitin catabolic process"/>
    <property type="evidence" value="ECO:0007669"/>
    <property type="project" value="TreeGrafter"/>
</dbReference>